<keyword evidence="2 5" id="KW-0812">Transmembrane</keyword>
<feature type="transmembrane region" description="Helical" evidence="5">
    <location>
        <begin position="121"/>
        <end position="139"/>
    </location>
</feature>
<evidence type="ECO:0000256" key="2">
    <source>
        <dbReference type="ARBA" id="ARBA00022692"/>
    </source>
</evidence>
<dbReference type="HAMAP" id="MF_00189">
    <property type="entry name" value="YciB"/>
    <property type="match status" value="1"/>
</dbReference>
<dbReference type="Proteomes" id="UP000653156">
    <property type="component" value="Chromosome"/>
</dbReference>
<keyword evidence="5" id="KW-0997">Cell inner membrane</keyword>
<comment type="subcellular location">
    <subcellularLocation>
        <location evidence="5">Cell inner membrane</location>
        <topology evidence="5">Multi-pass membrane protein</topology>
    </subcellularLocation>
</comment>
<evidence type="ECO:0000256" key="5">
    <source>
        <dbReference type="HAMAP-Rule" id="MF_00189"/>
    </source>
</evidence>
<evidence type="ECO:0000256" key="1">
    <source>
        <dbReference type="ARBA" id="ARBA00022475"/>
    </source>
</evidence>
<dbReference type="NCBIfam" id="TIGR00997">
    <property type="entry name" value="ispZ"/>
    <property type="match status" value="1"/>
</dbReference>
<dbReference type="KEGG" id="ptes:JQU52_08215"/>
<dbReference type="Pfam" id="PF04279">
    <property type="entry name" value="IspA"/>
    <property type="match status" value="1"/>
</dbReference>
<dbReference type="GO" id="GO:0005886">
    <property type="term" value="C:plasma membrane"/>
    <property type="evidence" value="ECO:0007669"/>
    <property type="project" value="UniProtKB-SubCell"/>
</dbReference>
<evidence type="ECO:0000256" key="4">
    <source>
        <dbReference type="ARBA" id="ARBA00023136"/>
    </source>
</evidence>
<feature type="transmembrane region" description="Helical" evidence="5">
    <location>
        <begin position="52"/>
        <end position="69"/>
    </location>
</feature>
<keyword evidence="4 5" id="KW-0472">Membrane</keyword>
<keyword evidence="1 5" id="KW-1003">Cell membrane</keyword>
<proteinExistence type="inferred from homology"/>
<dbReference type="EMBL" id="CP069798">
    <property type="protein sequence ID" value="QRQ80745.1"/>
    <property type="molecule type" value="Genomic_DNA"/>
</dbReference>
<dbReference type="RefSeq" id="WP_230338031.1">
    <property type="nucleotide sequence ID" value="NZ_CP069798.1"/>
</dbReference>
<comment type="similarity">
    <text evidence="5">Belongs to the YciB family.</text>
</comment>
<keyword evidence="7" id="KW-1185">Reference proteome</keyword>
<dbReference type="PANTHER" id="PTHR36917">
    <property type="entry name" value="INTRACELLULAR SEPTATION PROTEIN A-RELATED"/>
    <property type="match status" value="1"/>
</dbReference>
<evidence type="ECO:0000256" key="3">
    <source>
        <dbReference type="ARBA" id="ARBA00022989"/>
    </source>
</evidence>
<name>A0A892ZBU2_9NEIS</name>
<comment type="function">
    <text evidence="5">Plays a role in cell envelope biogenesis, maintenance of cell envelope integrity and membrane homeostasis.</text>
</comment>
<protein>
    <recommendedName>
        <fullName evidence="5">Inner membrane-spanning protein YciB</fullName>
    </recommendedName>
</protein>
<feature type="transmembrane region" description="Helical" evidence="5">
    <location>
        <begin position="81"/>
        <end position="101"/>
    </location>
</feature>
<reference evidence="6" key="1">
    <citation type="submission" date="2021-02" db="EMBL/GenBank/DDBJ databases">
        <title>Neisseriaceae sp. 26B isolated from the cloaca of a Common Toad-headed Turtle (Mesoclemmys nasuta).</title>
        <authorList>
            <person name="Spergser J."/>
            <person name="Busse H.-J."/>
        </authorList>
    </citation>
    <scope>NUCLEOTIDE SEQUENCE</scope>
    <source>
        <strain evidence="6">26B</strain>
    </source>
</reference>
<feature type="transmembrane region" description="Helical" evidence="5">
    <location>
        <begin position="7"/>
        <end position="40"/>
    </location>
</feature>
<dbReference type="InterPro" id="IPR006008">
    <property type="entry name" value="YciB"/>
</dbReference>
<feature type="transmembrane region" description="Helical" evidence="5">
    <location>
        <begin position="151"/>
        <end position="173"/>
    </location>
</feature>
<dbReference type="PANTHER" id="PTHR36917:SF1">
    <property type="entry name" value="INNER MEMBRANE-SPANNING PROTEIN YCIB"/>
    <property type="match status" value="1"/>
</dbReference>
<gene>
    <name evidence="5" type="primary">yciB</name>
    <name evidence="6" type="ORF">JQU52_08215</name>
</gene>
<evidence type="ECO:0000313" key="7">
    <source>
        <dbReference type="Proteomes" id="UP000653156"/>
    </source>
</evidence>
<accession>A0A892ZBU2</accession>
<sequence>MKALFELLVVILFFITYVFTKNIVLATAVALVAGVIQAAFIWIKYKKLQTMQWVSLLLIVIFGGATIVFKDAHFIMWKPSILFWLLAAALLASQLLGKNALQATMGKEITLPDAVWRKLTFAWVLFLAMMGVLNLWVAYRFTEAQWVNYKLFGSTGLLIAFVLVQTAYLSRFIPKEPN</sequence>
<evidence type="ECO:0000313" key="6">
    <source>
        <dbReference type="EMBL" id="QRQ80745.1"/>
    </source>
</evidence>
<dbReference type="NCBIfam" id="NF001325">
    <property type="entry name" value="PRK00259.1-3"/>
    <property type="match status" value="1"/>
</dbReference>
<keyword evidence="3 5" id="KW-1133">Transmembrane helix</keyword>
<dbReference type="AlphaFoldDB" id="A0A892ZBU2"/>
<organism evidence="6 7">
    <name type="scientific">Paralysiella testudinis</name>
    <dbReference type="NCBI Taxonomy" id="2809020"/>
    <lineage>
        <taxon>Bacteria</taxon>
        <taxon>Pseudomonadati</taxon>
        <taxon>Pseudomonadota</taxon>
        <taxon>Betaproteobacteria</taxon>
        <taxon>Neisseriales</taxon>
        <taxon>Neisseriaceae</taxon>
        <taxon>Paralysiella</taxon>
    </lineage>
</organism>